<accession>A0AAN8ZNA0</accession>
<name>A0AAN8ZNA0_9MAGN</name>
<feature type="non-terminal residue" evidence="5">
    <location>
        <position position="1"/>
    </location>
</feature>
<dbReference type="GO" id="GO:0005634">
    <property type="term" value="C:nucleus"/>
    <property type="evidence" value="ECO:0007669"/>
    <property type="project" value="UniProtKB-SubCell"/>
</dbReference>
<dbReference type="PANTHER" id="PTHR14571">
    <property type="entry name" value="HISTONE-LYSINE N-METHYLTRANSFERASE SET-26-RELATED"/>
    <property type="match status" value="1"/>
</dbReference>
<keyword evidence="6" id="KW-1185">Reference proteome</keyword>
<comment type="subcellular location">
    <subcellularLocation>
        <location evidence="1">Nucleus</location>
    </subcellularLocation>
</comment>
<gene>
    <name evidence="5" type="ORF">RJ641_001487</name>
</gene>
<evidence type="ECO:0000256" key="3">
    <source>
        <dbReference type="SAM" id="MobiDB-lite"/>
    </source>
</evidence>
<reference evidence="5 6" key="1">
    <citation type="submission" date="2023-12" db="EMBL/GenBank/DDBJ databases">
        <title>A high-quality genome assembly for Dillenia turbinata (Dilleniales).</title>
        <authorList>
            <person name="Chanderbali A."/>
        </authorList>
    </citation>
    <scope>NUCLEOTIDE SEQUENCE [LARGE SCALE GENOMIC DNA]</scope>
    <source>
        <strain evidence="5">LSX21</strain>
        <tissue evidence="5">Leaf</tissue>
    </source>
</reference>
<dbReference type="PANTHER" id="PTHR14571:SF9">
    <property type="entry name" value="HISTONE-LYSINE N-METHYLTRANSFERASE SET-26-RELATED"/>
    <property type="match status" value="1"/>
</dbReference>
<dbReference type="Proteomes" id="UP001370490">
    <property type="component" value="Unassembled WGS sequence"/>
</dbReference>
<evidence type="ECO:0000256" key="1">
    <source>
        <dbReference type="ARBA" id="ARBA00004123"/>
    </source>
</evidence>
<evidence type="ECO:0000313" key="5">
    <source>
        <dbReference type="EMBL" id="KAK6948014.1"/>
    </source>
</evidence>
<evidence type="ECO:0000256" key="2">
    <source>
        <dbReference type="ARBA" id="ARBA00023242"/>
    </source>
</evidence>
<feature type="compositionally biased region" description="Polar residues" evidence="3">
    <location>
        <begin position="366"/>
        <end position="377"/>
    </location>
</feature>
<feature type="domain" description="DUF7648" evidence="4">
    <location>
        <begin position="491"/>
        <end position="553"/>
    </location>
</feature>
<comment type="caution">
    <text evidence="5">The sequence shown here is derived from an EMBL/GenBank/DDBJ whole genome shotgun (WGS) entry which is preliminary data.</text>
</comment>
<feature type="compositionally biased region" description="Basic and acidic residues" evidence="3">
    <location>
        <begin position="383"/>
        <end position="416"/>
    </location>
</feature>
<dbReference type="Pfam" id="PF24659">
    <property type="entry name" value="DUF7648"/>
    <property type="match status" value="1"/>
</dbReference>
<organism evidence="5 6">
    <name type="scientific">Dillenia turbinata</name>
    <dbReference type="NCBI Taxonomy" id="194707"/>
    <lineage>
        <taxon>Eukaryota</taxon>
        <taxon>Viridiplantae</taxon>
        <taxon>Streptophyta</taxon>
        <taxon>Embryophyta</taxon>
        <taxon>Tracheophyta</taxon>
        <taxon>Spermatophyta</taxon>
        <taxon>Magnoliopsida</taxon>
        <taxon>eudicotyledons</taxon>
        <taxon>Gunneridae</taxon>
        <taxon>Pentapetalae</taxon>
        <taxon>Dilleniales</taxon>
        <taxon>Dilleniaceae</taxon>
        <taxon>Dillenia</taxon>
    </lineage>
</organism>
<proteinExistence type="predicted"/>
<dbReference type="AlphaFoldDB" id="A0AAN8ZNA0"/>
<protein>
    <recommendedName>
        <fullName evidence="4">DUF7648 domain-containing protein</fullName>
    </recommendedName>
</protein>
<feature type="region of interest" description="Disordered" evidence="3">
    <location>
        <begin position="288"/>
        <end position="314"/>
    </location>
</feature>
<sequence>DENILEDAALEVNNNNIIQDLKSDILLSSEQADVKEETDLDDNTRSDLNAQSLHEAKVVMVSTLTSHDNEGQDVDRSKEAVGDCHADKADELSVDSCLAKQELGGSESTWELEKGSLEGKKDSGYAEEHVRSGRETLSPAAPPTEHKMVVSIGKSSTLSSGIATPKATGFNNTENLNPINKERMVSSLSKKDSSTNHIVNHEDKREISRRIIKERPKSSASAAVRASYLNRITHASAAAAKRVSSDLKALVTSTSSRASLAHGNAITSGSEEHAVSLESRSFSVQRGEKFNQTNPQPPCKVNQPPSVHTTTNLSSPATLSDEELALLLHQELNSSPRVPRVPRVRHAGSLPQLASPGATSMLIKHSTSSGVNDYSSFSRKKARDSSKERSYGSREIDDEARKTERVRSSPDHRRQDAGYAVDASSGRELDNGSPKAVQCVKNILPVPSMSPNSVPSSSTEANDQNLLSIRSSPRNLSDNDMATAKASGHRTLPGLIDEIMSKGRKMTYEELCDAVLPHWHTLRKHNGERYAYASHSQAVLDCLRNRNEWAGLVDRGPKVGVNVLSCDNFSNRLYPIQSTSVLRDK</sequence>
<evidence type="ECO:0000259" key="4">
    <source>
        <dbReference type="Pfam" id="PF24659"/>
    </source>
</evidence>
<evidence type="ECO:0000313" key="6">
    <source>
        <dbReference type="Proteomes" id="UP001370490"/>
    </source>
</evidence>
<dbReference type="InterPro" id="IPR056065">
    <property type="entry name" value="DUF7648"/>
</dbReference>
<feature type="compositionally biased region" description="Polar residues" evidence="3">
    <location>
        <begin position="303"/>
        <end position="314"/>
    </location>
</feature>
<feature type="region of interest" description="Disordered" evidence="3">
    <location>
        <begin position="366"/>
        <end position="434"/>
    </location>
</feature>
<dbReference type="EMBL" id="JBAMMX010000001">
    <property type="protein sequence ID" value="KAK6948014.1"/>
    <property type="molecule type" value="Genomic_DNA"/>
</dbReference>
<keyword evidence="2" id="KW-0539">Nucleus</keyword>